<organism evidence="1">
    <name type="scientific">Panstrongylus lignarius</name>
    <dbReference type="NCBI Taxonomy" id="156445"/>
    <lineage>
        <taxon>Eukaryota</taxon>
        <taxon>Metazoa</taxon>
        <taxon>Ecdysozoa</taxon>
        <taxon>Arthropoda</taxon>
        <taxon>Hexapoda</taxon>
        <taxon>Insecta</taxon>
        <taxon>Pterygota</taxon>
        <taxon>Neoptera</taxon>
        <taxon>Paraneoptera</taxon>
        <taxon>Hemiptera</taxon>
        <taxon>Heteroptera</taxon>
        <taxon>Panheteroptera</taxon>
        <taxon>Cimicomorpha</taxon>
        <taxon>Reduviidae</taxon>
        <taxon>Triatominae</taxon>
        <taxon>Panstrongylus</taxon>
    </lineage>
</organism>
<proteinExistence type="predicted"/>
<evidence type="ECO:0000313" key="1">
    <source>
        <dbReference type="EMBL" id="JAW16355.1"/>
    </source>
</evidence>
<dbReference type="EMBL" id="GFTR01000071">
    <property type="protein sequence ID" value="JAW16355.1"/>
    <property type="molecule type" value="Transcribed_RNA"/>
</dbReference>
<reference evidence="1" key="1">
    <citation type="journal article" date="2018" name="PLoS Negl. Trop. Dis.">
        <title>An insight into the salivary gland and fat body transcriptome of Panstrongylus lignarius (Hemiptera: Heteroptera), the main vector of Chagas disease in Peru.</title>
        <authorList>
            <person name="Nevoa J.C."/>
            <person name="Mendes M.T."/>
            <person name="da Silva M.V."/>
            <person name="Soares S.C."/>
            <person name="Oliveira C.J.F."/>
            <person name="Ribeiro J.M.C."/>
        </authorList>
    </citation>
    <scope>NUCLEOTIDE SEQUENCE</scope>
</reference>
<protein>
    <submittedName>
        <fullName evidence="1">Uncharacterized protein</fullName>
    </submittedName>
</protein>
<dbReference type="AlphaFoldDB" id="A0A224XUY2"/>
<accession>A0A224XUY2</accession>
<sequence>MVFLILVFVLLKNYLPAASFGPLLIKIVLFGLVHVFDVNNLKFIVMLRRLLDTLHCLISASTTYMLI</sequence>
<name>A0A224XUY2_9HEMI</name>